<keyword evidence="5" id="KW-0812">Transmembrane</keyword>
<dbReference type="NCBIfam" id="TIGR02517">
    <property type="entry name" value="type_II_gspD"/>
    <property type="match status" value="1"/>
</dbReference>
<evidence type="ECO:0000256" key="4">
    <source>
        <dbReference type="ARBA" id="ARBA00022452"/>
    </source>
</evidence>
<evidence type="ECO:0000313" key="15">
    <source>
        <dbReference type="Proteomes" id="UP000222296"/>
    </source>
</evidence>
<evidence type="ECO:0000256" key="6">
    <source>
        <dbReference type="ARBA" id="ARBA00022729"/>
    </source>
</evidence>
<evidence type="ECO:0000259" key="13">
    <source>
        <dbReference type="Pfam" id="PF21305"/>
    </source>
</evidence>
<evidence type="ECO:0000313" key="14">
    <source>
        <dbReference type="EMBL" id="QDY93611.1"/>
    </source>
</evidence>
<reference evidence="14 15" key="1">
    <citation type="journal article" date="2017" name="Genome Announc.">
        <title>Draft Genome Sequence of Agrobacterium tumefaciens Biovar 1 Strain 186, Isolated from Walnut.</title>
        <authorList>
            <person name="Poret-Peterson A.T."/>
            <person name="Bhatnagar S."/>
            <person name="McClean A.E."/>
            <person name="Kluepfel D.A."/>
        </authorList>
    </citation>
    <scope>NUCLEOTIDE SEQUENCE [LARGE SCALE GENOMIC DNA]</scope>
    <source>
        <strain evidence="14 15">186</strain>
    </source>
</reference>
<keyword evidence="4" id="KW-1134">Transmembrane beta strand</keyword>
<dbReference type="Pfam" id="PF21305">
    <property type="entry name" value="type_II_gspD_N0"/>
    <property type="match status" value="1"/>
</dbReference>
<dbReference type="EMBL" id="CP042274">
    <property type="protein sequence ID" value="QDY93611.1"/>
    <property type="molecule type" value="Genomic_DNA"/>
</dbReference>
<keyword evidence="8" id="KW-0472">Membrane</keyword>
<feature type="domain" description="GspD-like N0" evidence="13">
    <location>
        <begin position="13"/>
        <end position="83"/>
    </location>
</feature>
<dbReference type="InterPro" id="IPR001775">
    <property type="entry name" value="GspD/PilQ"/>
</dbReference>
<keyword evidence="7" id="KW-0653">Protein transport</keyword>
<dbReference type="GO" id="GO:0015627">
    <property type="term" value="C:type II protein secretion system complex"/>
    <property type="evidence" value="ECO:0007669"/>
    <property type="project" value="InterPro"/>
</dbReference>
<evidence type="ECO:0000259" key="12">
    <source>
        <dbReference type="Pfam" id="PF03958"/>
    </source>
</evidence>
<feature type="domain" description="NolW-like" evidence="12">
    <location>
        <begin position="250"/>
        <end position="354"/>
    </location>
</feature>
<dbReference type="InterPro" id="IPR005644">
    <property type="entry name" value="NolW-like"/>
</dbReference>
<comment type="subcellular location">
    <subcellularLocation>
        <location evidence="1 10">Cell outer membrane</location>
    </subcellularLocation>
</comment>
<evidence type="ECO:0000256" key="9">
    <source>
        <dbReference type="ARBA" id="ARBA00023237"/>
    </source>
</evidence>
<protein>
    <submittedName>
        <fullName evidence="14">Type II secretion system secretin GspD</fullName>
    </submittedName>
</protein>
<dbReference type="Pfam" id="PF03958">
    <property type="entry name" value="Secretin_N"/>
    <property type="match status" value="3"/>
</dbReference>
<name>A0AAP9E2E7_AGRTU</name>
<sequence length="624" mass="66955">METRSSGEKGFSLNLVDASVAAAAKSVLGDILQTTYVVDPRVKGTVTLQTSQPVSRDALIDIMESALAVNGAAIVRKGGTYQIVPASEAMLSTPAVTVPLSTPAGPGVRVQVVELRYIGAEEMKSILEPISRQGAILRTDKTRNLLMLAGTSSDLTAMRDAIATFDVDWMRGMSVALHPLKASQPEAVAKELTTIFGAEGGPGSNLIRFIPNERLNAVLVLTSRASYLARASGWIEKLDKLASANEEQLFVYNIQNRPAKELAQVLQAVLSKQESRASGANLVAPDLVAETLTTEKNAPVQPALSAASAYSEAGAVKTSIVADAENNALLISTTHREYERVKLLLRQLDVTPTQILIEAVIAEVTLNDQLKFGLRWFFESGNFRVGLSDIASGAATPTFPGFAWSFATSDVGVTLNALSSITDVNIVSAPTLTALNNQKATLQVGDQVPIVTQQSTSTVTGNSAVVSSIELKDTGVILKVLPRVNTSGRVMLDIEQEVSNVVRTTTSGIDSPTIQQRKLSTRVIVGDNESLALGGLIQQHNSLTRSQMPLLGKIPLLGNAFKNKEDRIAKTELIIFIKPRIVRDIWQAREVTAEFRQQLGFGSGLRKVRGGANELHQDVKRLAF</sequence>
<evidence type="ECO:0000256" key="8">
    <source>
        <dbReference type="ARBA" id="ARBA00023136"/>
    </source>
</evidence>
<evidence type="ECO:0000256" key="1">
    <source>
        <dbReference type="ARBA" id="ARBA00004442"/>
    </source>
</evidence>
<dbReference type="GO" id="GO:0009279">
    <property type="term" value="C:cell outer membrane"/>
    <property type="evidence" value="ECO:0007669"/>
    <property type="project" value="UniProtKB-SubCell"/>
</dbReference>
<evidence type="ECO:0000259" key="11">
    <source>
        <dbReference type="Pfam" id="PF00263"/>
    </source>
</evidence>
<gene>
    <name evidence="14" type="primary">gspD</name>
    <name evidence="14" type="ORF">CG010_005405</name>
</gene>
<dbReference type="InterPro" id="IPR013356">
    <property type="entry name" value="T2SS_GspD"/>
</dbReference>
<feature type="domain" description="Type II/III secretion system secretin-like" evidence="11">
    <location>
        <begin position="417"/>
        <end position="583"/>
    </location>
</feature>
<evidence type="ECO:0000256" key="3">
    <source>
        <dbReference type="ARBA" id="ARBA00022448"/>
    </source>
</evidence>
<dbReference type="Proteomes" id="UP000222296">
    <property type="component" value="Chromosome Circular"/>
</dbReference>
<keyword evidence="6" id="KW-0732">Signal</keyword>
<keyword evidence="3 10" id="KW-0813">Transport</keyword>
<accession>A0AAP9E2E7</accession>
<dbReference type="GO" id="GO:0015628">
    <property type="term" value="P:protein secretion by the type II secretion system"/>
    <property type="evidence" value="ECO:0007669"/>
    <property type="project" value="InterPro"/>
</dbReference>
<proteinExistence type="inferred from homology"/>
<dbReference type="PRINTS" id="PR00811">
    <property type="entry name" value="BCTERIALGSPD"/>
</dbReference>
<keyword evidence="9" id="KW-0998">Cell outer membrane</keyword>
<dbReference type="Pfam" id="PF00263">
    <property type="entry name" value="Secretin"/>
    <property type="match status" value="1"/>
</dbReference>
<evidence type="ECO:0000256" key="10">
    <source>
        <dbReference type="RuleBase" id="RU004004"/>
    </source>
</evidence>
<dbReference type="PANTHER" id="PTHR30332:SF25">
    <property type="entry name" value="SECRETIN XPSD"/>
    <property type="match status" value="1"/>
</dbReference>
<comment type="similarity">
    <text evidence="2">Belongs to the bacterial secretin family. GSP D subfamily.</text>
</comment>
<dbReference type="InterPro" id="IPR004846">
    <property type="entry name" value="T2SS/T3SS_dom"/>
</dbReference>
<dbReference type="Gene3D" id="3.30.1370.120">
    <property type="match status" value="3"/>
</dbReference>
<feature type="domain" description="NolW-like" evidence="12">
    <location>
        <begin position="110"/>
        <end position="170"/>
    </location>
</feature>
<evidence type="ECO:0000256" key="7">
    <source>
        <dbReference type="ARBA" id="ARBA00022927"/>
    </source>
</evidence>
<feature type="domain" description="NolW-like" evidence="12">
    <location>
        <begin position="177"/>
        <end position="240"/>
    </location>
</feature>
<dbReference type="InterPro" id="IPR050810">
    <property type="entry name" value="Bact_Secretion_Sys_Channel"/>
</dbReference>
<dbReference type="AlphaFoldDB" id="A0AAP9E2E7"/>
<dbReference type="InterPro" id="IPR049371">
    <property type="entry name" value="GspD-like_N0"/>
</dbReference>
<dbReference type="InterPro" id="IPR038591">
    <property type="entry name" value="NolW-like_sf"/>
</dbReference>
<evidence type="ECO:0000256" key="5">
    <source>
        <dbReference type="ARBA" id="ARBA00022692"/>
    </source>
</evidence>
<evidence type="ECO:0000256" key="2">
    <source>
        <dbReference type="ARBA" id="ARBA00006980"/>
    </source>
</evidence>
<dbReference type="RefSeq" id="WP_099086123.1">
    <property type="nucleotide sequence ID" value="NZ_CP042274.1"/>
</dbReference>
<dbReference type="PANTHER" id="PTHR30332">
    <property type="entry name" value="PROBABLE GENERAL SECRETION PATHWAY PROTEIN D"/>
    <property type="match status" value="1"/>
</dbReference>
<organism evidence="14 15">
    <name type="scientific">Agrobacterium tumefaciens</name>
    <dbReference type="NCBI Taxonomy" id="358"/>
    <lineage>
        <taxon>Bacteria</taxon>
        <taxon>Pseudomonadati</taxon>
        <taxon>Pseudomonadota</taxon>
        <taxon>Alphaproteobacteria</taxon>
        <taxon>Hyphomicrobiales</taxon>
        <taxon>Rhizobiaceae</taxon>
        <taxon>Rhizobium/Agrobacterium group</taxon>
        <taxon>Agrobacterium</taxon>
        <taxon>Agrobacterium tumefaciens complex</taxon>
    </lineage>
</organism>